<dbReference type="RefSeq" id="WP_149848671.1">
    <property type="nucleotide sequence ID" value="NZ_VUOB01000010.1"/>
</dbReference>
<feature type="chain" id="PRO_5022885090" evidence="3">
    <location>
        <begin position="26"/>
        <end position="317"/>
    </location>
</feature>
<keyword evidence="2" id="KW-0812">Transmembrane</keyword>
<evidence type="ECO:0000256" key="1">
    <source>
        <dbReference type="SAM" id="MobiDB-lite"/>
    </source>
</evidence>
<keyword evidence="3" id="KW-0732">Signal</keyword>
<feature type="transmembrane region" description="Helical" evidence="2">
    <location>
        <begin position="265"/>
        <end position="290"/>
    </location>
</feature>
<organism evidence="5 6">
    <name type="scientific">Solihabitans fulvus</name>
    <dbReference type="NCBI Taxonomy" id="1892852"/>
    <lineage>
        <taxon>Bacteria</taxon>
        <taxon>Bacillati</taxon>
        <taxon>Actinomycetota</taxon>
        <taxon>Actinomycetes</taxon>
        <taxon>Pseudonocardiales</taxon>
        <taxon>Pseudonocardiaceae</taxon>
        <taxon>Solihabitans</taxon>
    </lineage>
</organism>
<reference evidence="5 6" key="2">
    <citation type="submission" date="2019-09" db="EMBL/GenBank/DDBJ databases">
        <authorList>
            <person name="Jin C."/>
        </authorList>
    </citation>
    <scope>NUCLEOTIDE SEQUENCE [LARGE SCALE GENOMIC DNA]</scope>
    <source>
        <strain evidence="5 6">AN110305</strain>
    </source>
</reference>
<dbReference type="OrthoDB" id="186919at2"/>
<evidence type="ECO:0000313" key="6">
    <source>
        <dbReference type="Proteomes" id="UP000323454"/>
    </source>
</evidence>
<protein>
    <submittedName>
        <fullName evidence="5">DUF4349 domain-containing protein</fullName>
    </submittedName>
</protein>
<name>A0A5B2XPJ5_9PSEU</name>
<evidence type="ECO:0000259" key="4">
    <source>
        <dbReference type="Pfam" id="PF14257"/>
    </source>
</evidence>
<dbReference type="Pfam" id="PF14257">
    <property type="entry name" value="DUF4349"/>
    <property type="match status" value="1"/>
</dbReference>
<sequence length="317" mass="32765">MTSRGIAGAIGSLLLVGVLAGCANSADSGSSTAAQRAVAPAPAPAQGQPNGQPQNNAGMAKSDAAGQGANAAQATQPVVAVNRQIVRSAQVDLRDQNVSGTLAKAIDVARNAGGQEAEENSDQEHATVTLRVPAEKLDAVLDGLGKVATVTHRQQKSEDVTEQSVDIESRLKTQQASVDRLRGLYERAGSVTEIAQVENELTRRQADLESLQHRRDALAGQVALSTVVVSISRPDGAPPADSAQSVGFLGALAGGWHALLTALRVLVVAFGAALPFLVVLGVPVAAVLFLRRRRRGLVPAFADGPAPELAEEPMPEE</sequence>
<dbReference type="Proteomes" id="UP000323454">
    <property type="component" value="Unassembled WGS sequence"/>
</dbReference>
<accession>A0A5B2XPJ5</accession>
<feature type="domain" description="DUF4349" evidence="4">
    <location>
        <begin position="83"/>
        <end position="287"/>
    </location>
</feature>
<evidence type="ECO:0000256" key="3">
    <source>
        <dbReference type="SAM" id="SignalP"/>
    </source>
</evidence>
<evidence type="ECO:0000313" key="5">
    <source>
        <dbReference type="EMBL" id="KAA2264874.1"/>
    </source>
</evidence>
<keyword evidence="2" id="KW-0472">Membrane</keyword>
<dbReference type="PROSITE" id="PS51257">
    <property type="entry name" value="PROKAR_LIPOPROTEIN"/>
    <property type="match status" value="1"/>
</dbReference>
<feature type="region of interest" description="Disordered" evidence="1">
    <location>
        <begin position="33"/>
        <end position="71"/>
    </location>
</feature>
<proteinExistence type="predicted"/>
<reference evidence="5 6" key="1">
    <citation type="submission" date="2019-09" db="EMBL/GenBank/DDBJ databases">
        <title>Goodfellowia gen. nov., a new genus of the Pseudonocardineae related to Actinoalloteichus, containing Goodfellowia coeruleoviolacea gen. nov., comb. nov. gen. nov., comb. nov.</title>
        <authorList>
            <person name="Labeda D."/>
        </authorList>
    </citation>
    <scope>NUCLEOTIDE SEQUENCE [LARGE SCALE GENOMIC DNA]</scope>
    <source>
        <strain evidence="5 6">AN110305</strain>
    </source>
</reference>
<keyword evidence="6" id="KW-1185">Reference proteome</keyword>
<feature type="signal peptide" evidence="3">
    <location>
        <begin position="1"/>
        <end position="25"/>
    </location>
</feature>
<gene>
    <name evidence="5" type="ORF">F0L68_07315</name>
</gene>
<evidence type="ECO:0000256" key="2">
    <source>
        <dbReference type="SAM" id="Phobius"/>
    </source>
</evidence>
<dbReference type="AlphaFoldDB" id="A0A5B2XPJ5"/>
<dbReference type="InterPro" id="IPR025645">
    <property type="entry name" value="DUF4349"/>
</dbReference>
<comment type="caution">
    <text evidence="5">The sequence shown here is derived from an EMBL/GenBank/DDBJ whole genome shotgun (WGS) entry which is preliminary data.</text>
</comment>
<dbReference type="EMBL" id="VUOB01000010">
    <property type="protein sequence ID" value="KAA2264874.1"/>
    <property type="molecule type" value="Genomic_DNA"/>
</dbReference>
<keyword evidence="2" id="KW-1133">Transmembrane helix</keyword>